<gene>
    <name evidence="1" type="ordered locus">At2g10640</name>
</gene>
<dbReference type="PIR" id="H84492">
    <property type="entry name" value="H84492"/>
</dbReference>
<protein>
    <submittedName>
        <fullName evidence="1">En/Spm transposon protein (Mosaic-like protein)</fullName>
    </submittedName>
</protein>
<dbReference type="AlphaFoldDB" id="Q9SKS2"/>
<accession>Q9SKS2</accession>
<evidence type="ECO:0000313" key="1">
    <source>
        <dbReference type="EMBL" id="AAD15362.1"/>
    </source>
</evidence>
<dbReference type="Pfam" id="PF03004">
    <property type="entry name" value="Transposase_24"/>
    <property type="match status" value="1"/>
</dbReference>
<organism evidence="1">
    <name type="scientific">Arabidopsis thaliana</name>
    <name type="common">Mouse-ear cress</name>
    <dbReference type="NCBI Taxonomy" id="3702"/>
    <lineage>
        <taxon>Eukaryota</taxon>
        <taxon>Viridiplantae</taxon>
        <taxon>Streptophyta</taxon>
        <taxon>Embryophyta</taxon>
        <taxon>Tracheophyta</taxon>
        <taxon>Spermatophyta</taxon>
        <taxon>Magnoliopsida</taxon>
        <taxon>eudicotyledons</taxon>
        <taxon>Gunneridae</taxon>
        <taxon>Pentapetalae</taxon>
        <taxon>rosids</taxon>
        <taxon>malvids</taxon>
        <taxon>Brassicales</taxon>
        <taxon>Brassicaceae</taxon>
        <taxon>Camelineae</taxon>
        <taxon>Arabidopsis</taxon>
    </lineage>
</organism>
<reference evidence="1" key="3">
    <citation type="submission" date="2002-02" db="EMBL/GenBank/DDBJ databases">
        <authorList>
            <person name="Town C.D."/>
            <person name="Kaul S."/>
        </authorList>
    </citation>
    <scope>NUCLEOTIDE SEQUENCE</scope>
</reference>
<name>Q9SKS2_ARATH</name>
<reference evidence="1" key="2">
    <citation type="submission" date="2000-03" db="EMBL/GenBank/DDBJ databases">
        <authorList>
            <person name="Lin X."/>
            <person name="Kaul S."/>
            <person name="Shea T.P."/>
            <person name="Fujii C.Y."/>
            <person name="Shen M."/>
            <person name="VanAken S.E."/>
            <person name="Barnstead M.E."/>
            <person name="Mason T.M."/>
            <person name="Bowman C.L."/>
            <person name="Ronning C.M."/>
            <person name="Benito M.-I."/>
            <person name="Carrera A.J."/>
            <person name="Creasy T.H."/>
            <person name="Buell C.R."/>
            <person name="Town C.D."/>
            <person name="Nierman W.C."/>
            <person name="Fraser C.M."/>
            <person name="Venter J.C."/>
        </authorList>
    </citation>
    <scope>NUCLEOTIDE SEQUENCE</scope>
</reference>
<dbReference type="EMBL" id="AC006250">
    <property type="protein sequence ID" value="AAD15362.1"/>
    <property type="molecule type" value="Genomic_DNA"/>
</dbReference>
<sequence>MDLQRLHPTSATIHRLCNSSRTQRLNHNIKLLCLYLKRSTTLRRQQRHLSKLLLSREIQTLQETVTRRLKGTTSKRKFLGRCRSYKKTRRWLCNRHSLCQTGSSGVVSCLQFPNLKPTGTVQYYFNEIVKRRLKDMVSTARRTREQPPWIGETLWGTMCDYWDTEEAQKRSKTYSKARLSDRNGLGPHVHYSGPKSFQEIQDELEEKMGRHVPLGEVFIQTHTKSDGTYVDQKAEKIALAYEQNVREKLSELEAAASAVSDGSSHPRDLTLDEYAAIFLESTEKDARGNPYGLGCLKETLGSANRQLPGDSTFKALEERLQKAQRQIEEHAAYNEKRDAEIAAREAETARVTTEQKDKLEHLSLVEKYLRQADPQFLDFIATHSSTSLERIPITPPSNDP</sequence>
<reference key="1">
    <citation type="journal article" date="1999" name="Nature">
        <title>Sequence and analysis of chromosome 2 of the plant Arabidopsis thaliana.</title>
        <authorList>
            <person name="Lin X."/>
            <person name="Kaul S."/>
            <person name="Rounsley S."/>
            <person name="Shea T.P."/>
            <person name="Benito M.I."/>
            <person name="Town C.D."/>
            <person name="Fujii C.Y."/>
            <person name="Mason T."/>
            <person name="Bowman C.L."/>
            <person name="Barnstead M."/>
            <person name="Feldblyum T.V."/>
            <person name="Buell C.R."/>
            <person name="Ketchum K.A."/>
            <person name="Lee J."/>
            <person name="Ronning C.M."/>
            <person name="Koo H.L."/>
            <person name="Moffat K.S."/>
            <person name="Cronin L.A."/>
            <person name="Shen M."/>
            <person name="Pai G."/>
            <person name="Van Aken S."/>
            <person name="Umayam L."/>
            <person name="Tallon L.J."/>
            <person name="Gill J.E."/>
            <person name="Adams M.D."/>
            <person name="Carrera A.J."/>
            <person name="Creasy T.H."/>
            <person name="Goodman H.M."/>
            <person name="Somerville C.R."/>
            <person name="Copenhaver G.P."/>
            <person name="Preuss D."/>
            <person name="Nierman W.C."/>
            <person name="White O."/>
            <person name="Eisen J.A."/>
            <person name="Salzberg S.L."/>
            <person name="Fraser C.M."/>
            <person name="Venter J.C."/>
        </authorList>
    </citation>
    <scope>NUCLEOTIDE SEQUENCE [LARGE SCALE GENOMIC DNA]</scope>
    <source>
        <strain>cv. Columbia</strain>
    </source>
</reference>
<dbReference type="InterPro" id="IPR004252">
    <property type="entry name" value="Probable_transposase_24"/>
</dbReference>
<proteinExistence type="predicted"/>